<comment type="caution">
    <text evidence="1">The sequence shown here is derived from an EMBL/GenBank/DDBJ whole genome shotgun (WGS) entry which is preliminary data.</text>
</comment>
<dbReference type="Proteomes" id="UP000541444">
    <property type="component" value="Unassembled WGS sequence"/>
</dbReference>
<organism evidence="1 2">
    <name type="scientific">Kingdonia uniflora</name>
    <dbReference type="NCBI Taxonomy" id="39325"/>
    <lineage>
        <taxon>Eukaryota</taxon>
        <taxon>Viridiplantae</taxon>
        <taxon>Streptophyta</taxon>
        <taxon>Embryophyta</taxon>
        <taxon>Tracheophyta</taxon>
        <taxon>Spermatophyta</taxon>
        <taxon>Magnoliopsida</taxon>
        <taxon>Ranunculales</taxon>
        <taxon>Circaeasteraceae</taxon>
        <taxon>Kingdonia</taxon>
    </lineage>
</organism>
<name>A0A7J7M787_9MAGN</name>
<proteinExistence type="predicted"/>
<sequence>NYDADLLEIKYQFEGLDWMGRKLELRYHFYEKLFWEVIVEPSSRKEAIRLIAKEDIELDNVRFAGGELIRFVVEMKTFPMMEASTSGRSPSSDSIDSDRENNVGVVQFLYFPRQLVLYPLNSDVFREFCKSKALIG</sequence>
<feature type="non-terminal residue" evidence="1">
    <location>
        <position position="1"/>
    </location>
</feature>
<gene>
    <name evidence="1" type="ORF">GIB67_020795</name>
</gene>
<dbReference type="AlphaFoldDB" id="A0A7J7M787"/>
<evidence type="ECO:0000313" key="2">
    <source>
        <dbReference type="Proteomes" id="UP000541444"/>
    </source>
</evidence>
<keyword evidence="2" id="KW-1185">Reference proteome</keyword>
<dbReference type="EMBL" id="JACGCM010001726">
    <property type="protein sequence ID" value="KAF6150712.1"/>
    <property type="molecule type" value="Genomic_DNA"/>
</dbReference>
<evidence type="ECO:0000313" key="1">
    <source>
        <dbReference type="EMBL" id="KAF6150712.1"/>
    </source>
</evidence>
<protein>
    <submittedName>
        <fullName evidence="1">Uncharacterized protein</fullName>
    </submittedName>
</protein>
<accession>A0A7J7M787</accession>
<reference evidence="1 2" key="1">
    <citation type="journal article" date="2020" name="IScience">
        <title>Genome Sequencing of the Endangered Kingdonia uniflora (Circaeasteraceae, Ranunculales) Reveals Potential Mechanisms of Evolutionary Specialization.</title>
        <authorList>
            <person name="Sun Y."/>
            <person name="Deng T."/>
            <person name="Zhang A."/>
            <person name="Moore M.J."/>
            <person name="Landis J.B."/>
            <person name="Lin N."/>
            <person name="Zhang H."/>
            <person name="Zhang X."/>
            <person name="Huang J."/>
            <person name="Zhang X."/>
            <person name="Sun H."/>
            <person name="Wang H."/>
        </authorList>
    </citation>
    <scope>NUCLEOTIDE SEQUENCE [LARGE SCALE GENOMIC DNA]</scope>
    <source>
        <strain evidence="1">TB1705</strain>
        <tissue evidence="1">Leaf</tissue>
    </source>
</reference>